<dbReference type="OrthoDB" id="5815006at2759"/>
<accession>W2TU39</accession>
<name>W2TU39_NECAM</name>
<dbReference type="SUPFAM" id="SSF90112">
    <property type="entry name" value="Neurotransmitter-gated ion-channel transmembrane pore"/>
    <property type="match status" value="1"/>
</dbReference>
<keyword evidence="2" id="KW-1185">Reference proteome</keyword>
<gene>
    <name evidence="1" type="ORF">NECAME_16718</name>
</gene>
<organism evidence="1 2">
    <name type="scientific">Necator americanus</name>
    <name type="common">Human hookworm</name>
    <dbReference type="NCBI Taxonomy" id="51031"/>
    <lineage>
        <taxon>Eukaryota</taxon>
        <taxon>Metazoa</taxon>
        <taxon>Ecdysozoa</taxon>
        <taxon>Nematoda</taxon>
        <taxon>Chromadorea</taxon>
        <taxon>Rhabditida</taxon>
        <taxon>Rhabditina</taxon>
        <taxon>Rhabditomorpha</taxon>
        <taxon>Strongyloidea</taxon>
        <taxon>Ancylostomatidae</taxon>
        <taxon>Bunostominae</taxon>
        <taxon>Necator</taxon>
    </lineage>
</organism>
<evidence type="ECO:0000313" key="1">
    <source>
        <dbReference type="EMBL" id="ETN85605.1"/>
    </source>
</evidence>
<reference evidence="2" key="1">
    <citation type="journal article" date="2014" name="Nat. Genet.">
        <title>Genome of the human hookworm Necator americanus.</title>
        <authorList>
            <person name="Tang Y.T."/>
            <person name="Gao X."/>
            <person name="Rosa B.A."/>
            <person name="Abubucker S."/>
            <person name="Hallsworth-Pepin K."/>
            <person name="Martin J."/>
            <person name="Tyagi R."/>
            <person name="Heizer E."/>
            <person name="Zhang X."/>
            <person name="Bhonagiri-Palsikar V."/>
            <person name="Minx P."/>
            <person name="Warren W.C."/>
            <person name="Wang Q."/>
            <person name="Zhan B."/>
            <person name="Hotez P.J."/>
            <person name="Sternberg P.W."/>
            <person name="Dougall A."/>
            <person name="Gaze S.T."/>
            <person name="Mulvenna J."/>
            <person name="Sotillo J."/>
            <person name="Ranganathan S."/>
            <person name="Rabelo E.M."/>
            <person name="Wilson R.K."/>
            <person name="Felgner P.L."/>
            <person name="Bethony J."/>
            <person name="Hawdon J.M."/>
            <person name="Gasser R.B."/>
            <person name="Loukas A."/>
            <person name="Mitreva M."/>
        </authorList>
    </citation>
    <scope>NUCLEOTIDE SEQUENCE [LARGE SCALE GENOMIC DNA]</scope>
</reference>
<dbReference type="Proteomes" id="UP000053676">
    <property type="component" value="Unassembled WGS sequence"/>
</dbReference>
<dbReference type="AlphaFoldDB" id="W2TU39"/>
<dbReference type="GO" id="GO:0016020">
    <property type="term" value="C:membrane"/>
    <property type="evidence" value="ECO:0007669"/>
    <property type="project" value="InterPro"/>
</dbReference>
<evidence type="ECO:0000313" key="2">
    <source>
        <dbReference type="Proteomes" id="UP000053676"/>
    </source>
</evidence>
<dbReference type="InterPro" id="IPR036719">
    <property type="entry name" value="Neuro-gated_channel_TM_sf"/>
</dbReference>
<sequence length="63" mass="7097">MCYEIAVKQISSDWSYVANVIDRLVLIIFTMGSATRPLSGDTFESAFDVNFTQESWWKNSGGL</sequence>
<dbReference type="KEGG" id="nai:NECAME_16718"/>
<dbReference type="GO" id="GO:0006811">
    <property type="term" value="P:monoatomic ion transport"/>
    <property type="evidence" value="ECO:0007669"/>
    <property type="project" value="InterPro"/>
</dbReference>
<protein>
    <submittedName>
        <fullName evidence="1">Uncharacterized protein</fullName>
    </submittedName>
</protein>
<proteinExistence type="predicted"/>
<dbReference type="EMBL" id="KI657702">
    <property type="protein sequence ID" value="ETN85605.1"/>
    <property type="molecule type" value="Genomic_DNA"/>
</dbReference>